<dbReference type="InterPro" id="IPR001543">
    <property type="entry name" value="FliN-like_C"/>
</dbReference>
<gene>
    <name evidence="3" type="ORF">GEU84_004675</name>
</gene>
<dbReference type="Gene3D" id="2.30.330.10">
    <property type="entry name" value="SpoA-like"/>
    <property type="match status" value="1"/>
</dbReference>
<dbReference type="AlphaFoldDB" id="A0A8X8KM90"/>
<keyword evidence="3" id="KW-0966">Cell projection</keyword>
<feature type="region of interest" description="Disordered" evidence="1">
    <location>
        <begin position="1"/>
        <end position="25"/>
    </location>
</feature>
<dbReference type="InterPro" id="IPR036429">
    <property type="entry name" value="SpoA-like_sf"/>
</dbReference>
<evidence type="ECO:0000256" key="1">
    <source>
        <dbReference type="SAM" id="MobiDB-lite"/>
    </source>
</evidence>
<keyword evidence="3" id="KW-0969">Cilium</keyword>
<feature type="domain" description="Flagellar motor switch protein FliN-like C-terminal" evidence="2">
    <location>
        <begin position="223"/>
        <end position="289"/>
    </location>
</feature>
<evidence type="ECO:0000313" key="4">
    <source>
        <dbReference type="Proteomes" id="UP000484076"/>
    </source>
</evidence>
<keyword evidence="4" id="KW-1185">Reference proteome</keyword>
<sequence length="313" mass="32069">MAEQGGIRRKLAVVQQPAGPPASAAERGWPLALARAARDSFALGLEVTRLTAGVHSLAVLLELPPERALIAVLEGPGDALGLLVIAPGTLAAMTEVQTMGRVLPQPPLPRKPTRTDAAMVAGFIDAALADLETGLLAEADRVWASGFRYASFLDDARPLGLLLEDAAYRVLQAELALAEGVRQGQMLLALPASGRGQRPPAVVPPAVQAGAAQQFQAALALQVMASACVIEAVLCRLSLPLAQVMALAPGDVLALPLATVDRIACEGLTGQKLAEGRLGQHRGQRALRLALPGAEVLSGAGALAALPGVGQAG</sequence>
<proteinExistence type="predicted"/>
<reference evidence="3" key="1">
    <citation type="submission" date="2020-05" db="EMBL/GenBank/DDBJ databases">
        <title>Fertoebacter nigrum gen. nov., sp. nov., a new member of the family Rhodobacteraceae.</title>
        <authorList>
            <person name="Szuroczki S."/>
            <person name="Abbaszade G."/>
            <person name="Buni D."/>
            <person name="Schumann P."/>
            <person name="Toth E."/>
        </authorList>
    </citation>
    <scope>NUCLEOTIDE SEQUENCE</scope>
    <source>
        <strain evidence="3">RG-N-1a</strain>
    </source>
</reference>
<dbReference type="Pfam" id="PF01052">
    <property type="entry name" value="FliMN_C"/>
    <property type="match status" value="1"/>
</dbReference>
<dbReference type="EMBL" id="WHUT02000002">
    <property type="protein sequence ID" value="NUB43670.1"/>
    <property type="molecule type" value="Genomic_DNA"/>
</dbReference>
<organism evidence="3 4">
    <name type="scientific">Fertoeibacter niger</name>
    <dbReference type="NCBI Taxonomy" id="2656921"/>
    <lineage>
        <taxon>Bacteria</taxon>
        <taxon>Pseudomonadati</taxon>
        <taxon>Pseudomonadota</taxon>
        <taxon>Alphaproteobacteria</taxon>
        <taxon>Rhodobacterales</taxon>
        <taxon>Paracoccaceae</taxon>
        <taxon>Fertoeibacter</taxon>
    </lineage>
</organism>
<dbReference type="SUPFAM" id="SSF101801">
    <property type="entry name" value="Surface presentation of antigens (SPOA)"/>
    <property type="match status" value="1"/>
</dbReference>
<name>A0A8X8KM90_9RHOB</name>
<accession>A0A8X8KM90</accession>
<dbReference type="Proteomes" id="UP000484076">
    <property type="component" value="Unassembled WGS sequence"/>
</dbReference>
<evidence type="ECO:0000313" key="3">
    <source>
        <dbReference type="EMBL" id="NUB43670.1"/>
    </source>
</evidence>
<keyword evidence="3" id="KW-0282">Flagellum</keyword>
<comment type="caution">
    <text evidence="3">The sequence shown here is derived from an EMBL/GenBank/DDBJ whole genome shotgun (WGS) entry which is preliminary data.</text>
</comment>
<protein>
    <submittedName>
        <fullName evidence="3">FliM/FliN family flagellar motor switch protein</fullName>
    </submittedName>
</protein>
<evidence type="ECO:0000259" key="2">
    <source>
        <dbReference type="Pfam" id="PF01052"/>
    </source>
</evidence>